<organism evidence="2 3">
    <name type="scientific">Fuscibacter oryzae</name>
    <dbReference type="NCBI Taxonomy" id="2803939"/>
    <lineage>
        <taxon>Bacteria</taxon>
        <taxon>Pseudomonadati</taxon>
        <taxon>Pseudomonadota</taxon>
        <taxon>Alphaproteobacteria</taxon>
        <taxon>Rhodobacterales</taxon>
        <taxon>Paracoccaceae</taxon>
        <taxon>Fuscibacter</taxon>
    </lineage>
</organism>
<name>A0A8J7MRS9_9RHOB</name>
<dbReference type="InterPro" id="IPR010982">
    <property type="entry name" value="Lambda_DNA-bd_dom_sf"/>
</dbReference>
<dbReference type="Gene3D" id="1.10.260.40">
    <property type="entry name" value="lambda repressor-like DNA-binding domains"/>
    <property type="match status" value="1"/>
</dbReference>
<keyword evidence="3" id="KW-1185">Reference proteome</keyword>
<evidence type="ECO:0000313" key="3">
    <source>
        <dbReference type="Proteomes" id="UP000619033"/>
    </source>
</evidence>
<dbReference type="Pfam" id="PF01381">
    <property type="entry name" value="HTH_3"/>
    <property type="match status" value="1"/>
</dbReference>
<dbReference type="EMBL" id="JAESVP010000005">
    <property type="protein sequence ID" value="MBL4928798.1"/>
    <property type="molecule type" value="Genomic_DNA"/>
</dbReference>
<dbReference type="CDD" id="cd00093">
    <property type="entry name" value="HTH_XRE"/>
    <property type="match status" value="1"/>
</dbReference>
<gene>
    <name evidence="2" type="ORF">JI744_11840</name>
</gene>
<evidence type="ECO:0000259" key="1">
    <source>
        <dbReference type="PROSITE" id="PS50943"/>
    </source>
</evidence>
<dbReference type="GO" id="GO:0003677">
    <property type="term" value="F:DNA binding"/>
    <property type="evidence" value="ECO:0007669"/>
    <property type="project" value="InterPro"/>
</dbReference>
<dbReference type="RefSeq" id="WP_202661146.1">
    <property type="nucleotide sequence ID" value="NZ_JAESVP010000005.1"/>
</dbReference>
<protein>
    <submittedName>
        <fullName evidence="2">Helix-turn-helix transcriptional regulator</fullName>
    </submittedName>
</protein>
<evidence type="ECO:0000313" key="2">
    <source>
        <dbReference type="EMBL" id="MBL4928798.1"/>
    </source>
</evidence>
<proteinExistence type="predicted"/>
<dbReference type="InterPro" id="IPR001387">
    <property type="entry name" value="Cro/C1-type_HTH"/>
</dbReference>
<reference evidence="2" key="1">
    <citation type="submission" date="2021-01" db="EMBL/GenBank/DDBJ databases">
        <title>Genome seq and assembly of Tabrizicola sp. KVB23.</title>
        <authorList>
            <person name="Chhetri G."/>
        </authorList>
    </citation>
    <scope>NUCLEOTIDE SEQUENCE</scope>
    <source>
        <strain evidence="2">KVB23</strain>
    </source>
</reference>
<dbReference type="Proteomes" id="UP000619033">
    <property type="component" value="Unassembled WGS sequence"/>
</dbReference>
<comment type="caution">
    <text evidence="2">The sequence shown here is derived from an EMBL/GenBank/DDBJ whole genome shotgun (WGS) entry which is preliminary data.</text>
</comment>
<dbReference type="SUPFAM" id="SSF47413">
    <property type="entry name" value="lambda repressor-like DNA-binding domains"/>
    <property type="match status" value="1"/>
</dbReference>
<dbReference type="PROSITE" id="PS50943">
    <property type="entry name" value="HTH_CROC1"/>
    <property type="match status" value="1"/>
</dbReference>
<sequence length="115" mass="12673">MTQIDQHFSGSILAAARTLLDLTQAQVAAEANISVSTLKRMEARGEHAPSGAPPSNNYRAVVAFLERAGIQFIPPDHDGDEGVRRKYLDEGAVEVLDRLFPGARDRDYVGVRRRK</sequence>
<feature type="domain" description="HTH cro/C1-type" evidence="1">
    <location>
        <begin position="13"/>
        <end position="42"/>
    </location>
</feature>
<accession>A0A8J7MRS9</accession>
<dbReference type="AlphaFoldDB" id="A0A8J7MRS9"/>